<dbReference type="EMBL" id="LANU01000002">
    <property type="protein sequence ID" value="KJV65696.1"/>
    <property type="molecule type" value="Genomic_DNA"/>
</dbReference>
<dbReference type="PANTHER" id="PTHR30624">
    <property type="entry name" value="UNCHARACTERIZED PROTEIN TLDD AND PMBA"/>
    <property type="match status" value="1"/>
</dbReference>
<organism evidence="8 9">
    <name type="scientific">Ehrlichia cf. muris str. EmCRT</name>
    <dbReference type="NCBI Taxonomy" id="1359167"/>
    <lineage>
        <taxon>Bacteria</taxon>
        <taxon>Pseudomonadati</taxon>
        <taxon>Pseudomonadota</taxon>
        <taxon>Alphaproteobacteria</taxon>
        <taxon>Rickettsiales</taxon>
        <taxon>Anaplasmataceae</taxon>
        <taxon>Ehrlichia</taxon>
    </lineage>
</organism>
<dbReference type="Proteomes" id="UP000033546">
    <property type="component" value="Unassembled WGS sequence"/>
</dbReference>
<dbReference type="InterPro" id="IPR051463">
    <property type="entry name" value="Peptidase_U62_metallo"/>
</dbReference>
<comment type="similarity">
    <text evidence="1">Belongs to the peptidase U62 family.</text>
</comment>
<dbReference type="AlphaFoldDB" id="A0A0F3ND77"/>
<keyword evidence="4" id="KW-0482">Metalloprotease</keyword>
<accession>A0A0F3ND77</accession>
<sequence length="477" mass="51460">MVVDISKIEQILLAHNQVNESTINHIVSDCLCVADGGELFLEMCVSEALGFENGILKYADFNSHQGFGLRSFCKELTAFVCSSEITEQEIVNAAALVKSINNSNNGGVIHLNKTKPLLYPDTNPLQDMAFDLKVKLLRQVDDYLHSKSPYVKQVKSSLSGQWQVVYVILPNGNKVYDVRPLVRFNVSVILEKNGRKESGSSGHGGRASYEEFIGDGKWQIVADEALRQALVNLESVPTPAGEMTVVLGPGWPGVLLHEAVGHGLEGDFNRKQVSAFSHSIGKKVAAKGVTVVDDGTIPGRRGSINIDDEGVPSRYNVLIQDGILVSYMQDKMNANLMGTTSTGNGRRQSYQDVVMPRMTNTYMLPGNYCPEEIIASVKKGIYAVHFSGGQVDITSGKFVFSASEGYLIEDGKVTYPVKGATIIGNGPDVLTKVSMIGNDLKLDSGIGTCSKDGQDIPVGVGQPTLKIDSIVVGGTEI</sequence>
<dbReference type="InterPro" id="IPR002510">
    <property type="entry name" value="Metalloprtase-TldD/E_N"/>
</dbReference>
<dbReference type="PANTHER" id="PTHR30624:SF4">
    <property type="entry name" value="METALLOPROTEASE TLDD"/>
    <property type="match status" value="1"/>
</dbReference>
<dbReference type="Pfam" id="PF19290">
    <property type="entry name" value="PmbA_TldD_2nd"/>
    <property type="match status" value="1"/>
</dbReference>
<dbReference type="InterPro" id="IPR035068">
    <property type="entry name" value="TldD/PmbA_N"/>
</dbReference>
<keyword evidence="2" id="KW-0645">Protease</keyword>
<dbReference type="Pfam" id="PF01523">
    <property type="entry name" value="PmbA_TldD_1st"/>
    <property type="match status" value="1"/>
</dbReference>
<feature type="domain" description="Metalloprotease TldD/E central" evidence="7">
    <location>
        <begin position="124"/>
        <end position="233"/>
    </location>
</feature>
<dbReference type="NCBIfam" id="NF008006">
    <property type="entry name" value="PRK10735.1"/>
    <property type="match status" value="1"/>
</dbReference>
<evidence type="ECO:0000256" key="2">
    <source>
        <dbReference type="ARBA" id="ARBA00022670"/>
    </source>
</evidence>
<dbReference type="GO" id="GO:0008237">
    <property type="term" value="F:metallopeptidase activity"/>
    <property type="evidence" value="ECO:0007669"/>
    <property type="project" value="UniProtKB-KW"/>
</dbReference>
<protein>
    <submittedName>
        <fullName evidence="8">Modulator of DNA gyrase family protein</fullName>
    </submittedName>
</protein>
<dbReference type="SUPFAM" id="SSF111283">
    <property type="entry name" value="Putative modulator of DNA gyrase, PmbA/TldD"/>
    <property type="match status" value="1"/>
</dbReference>
<dbReference type="InterPro" id="IPR036059">
    <property type="entry name" value="TldD/PmbA_sf"/>
</dbReference>
<dbReference type="Pfam" id="PF19289">
    <property type="entry name" value="PmbA_TldD_3rd"/>
    <property type="match status" value="1"/>
</dbReference>
<evidence type="ECO:0000256" key="4">
    <source>
        <dbReference type="ARBA" id="ARBA00023049"/>
    </source>
</evidence>
<evidence type="ECO:0000256" key="1">
    <source>
        <dbReference type="ARBA" id="ARBA00005836"/>
    </source>
</evidence>
<dbReference type="PIRSF" id="PIRSF004919">
    <property type="entry name" value="TldD"/>
    <property type="match status" value="1"/>
</dbReference>
<evidence type="ECO:0000256" key="3">
    <source>
        <dbReference type="ARBA" id="ARBA00022801"/>
    </source>
</evidence>
<dbReference type="InterPro" id="IPR045570">
    <property type="entry name" value="Metalloprtase-TldD/E_cen_dom"/>
</dbReference>
<evidence type="ECO:0000259" key="5">
    <source>
        <dbReference type="Pfam" id="PF01523"/>
    </source>
</evidence>
<evidence type="ECO:0000313" key="9">
    <source>
        <dbReference type="Proteomes" id="UP000033546"/>
    </source>
</evidence>
<comment type="caution">
    <text evidence="8">The sequence shown here is derived from an EMBL/GenBank/DDBJ whole genome shotgun (WGS) entry which is preliminary data.</text>
</comment>
<keyword evidence="3" id="KW-0378">Hydrolase</keyword>
<name>A0A0F3ND77_9RICK</name>
<gene>
    <name evidence="8" type="ORF">EMUCRT_0649</name>
</gene>
<reference evidence="8 9" key="1">
    <citation type="submission" date="2015-02" db="EMBL/GenBank/DDBJ databases">
        <title>Genome Sequencing of Rickettsiales.</title>
        <authorList>
            <person name="Daugherty S.C."/>
            <person name="Su Q."/>
            <person name="Abolude K."/>
            <person name="Beier-Sexton M."/>
            <person name="Carlyon J.A."/>
            <person name="Carter R."/>
            <person name="Day N.P."/>
            <person name="Dumler S.J."/>
            <person name="Dyachenko V."/>
            <person name="Godinez A."/>
            <person name="Kurtti T.J."/>
            <person name="Lichay M."/>
            <person name="Mullins K.E."/>
            <person name="Ott S."/>
            <person name="Pappas-Brown V."/>
            <person name="Paris D.H."/>
            <person name="Patel P."/>
            <person name="Richards A.L."/>
            <person name="Sadzewicz L."/>
            <person name="Sears K."/>
            <person name="Seidman D."/>
            <person name="Sengamalay N."/>
            <person name="Stenos J."/>
            <person name="Tallon L.J."/>
            <person name="Vincent G."/>
            <person name="Fraser C.M."/>
            <person name="Munderloh U."/>
            <person name="Dunning-Hotopp J.C."/>
        </authorList>
    </citation>
    <scope>NUCLEOTIDE SEQUENCE [LARGE SCALE GENOMIC DNA]</scope>
    <source>
        <strain evidence="8 9">EmCRT</strain>
    </source>
</reference>
<dbReference type="PATRIC" id="fig|1359167.3.peg.627"/>
<dbReference type="InterPro" id="IPR045569">
    <property type="entry name" value="Metalloprtase-TldD/E_C"/>
</dbReference>
<feature type="domain" description="Metalloprotease TldD/E N-terminal" evidence="5">
    <location>
        <begin position="38"/>
        <end position="95"/>
    </location>
</feature>
<dbReference type="GO" id="GO:0006508">
    <property type="term" value="P:proteolysis"/>
    <property type="evidence" value="ECO:0007669"/>
    <property type="project" value="UniProtKB-KW"/>
</dbReference>
<dbReference type="InterPro" id="IPR025502">
    <property type="entry name" value="TldD"/>
</dbReference>
<dbReference type="RefSeq" id="WP_045804942.1">
    <property type="nucleotide sequence ID" value="NZ_LANU01000002.1"/>
</dbReference>
<dbReference type="GO" id="GO:0005829">
    <property type="term" value="C:cytosol"/>
    <property type="evidence" value="ECO:0007669"/>
    <property type="project" value="TreeGrafter"/>
</dbReference>
<evidence type="ECO:0000313" key="8">
    <source>
        <dbReference type="EMBL" id="KJV65696.1"/>
    </source>
</evidence>
<evidence type="ECO:0000259" key="6">
    <source>
        <dbReference type="Pfam" id="PF19289"/>
    </source>
</evidence>
<dbReference type="Gene3D" id="3.30.2290.10">
    <property type="entry name" value="PmbA/TldD superfamily"/>
    <property type="match status" value="1"/>
</dbReference>
<evidence type="ECO:0000259" key="7">
    <source>
        <dbReference type="Pfam" id="PF19290"/>
    </source>
</evidence>
<feature type="domain" description="Metalloprotease TldD/E C-terminal" evidence="6">
    <location>
        <begin position="241"/>
        <end position="474"/>
    </location>
</feature>
<proteinExistence type="inferred from homology"/>